<keyword evidence="3" id="KW-1185">Reference proteome</keyword>
<evidence type="ECO:0000313" key="3">
    <source>
        <dbReference type="Proteomes" id="UP000789901"/>
    </source>
</evidence>
<proteinExistence type="predicted"/>
<dbReference type="EMBL" id="CAJVQB010012591">
    <property type="protein sequence ID" value="CAG8756617.1"/>
    <property type="molecule type" value="Genomic_DNA"/>
</dbReference>
<comment type="caution">
    <text evidence="2">The sequence shown here is derived from an EMBL/GenBank/DDBJ whole genome shotgun (WGS) entry which is preliminary data.</text>
</comment>
<dbReference type="InterPro" id="IPR011335">
    <property type="entry name" value="Restrct_endonuc-II-like"/>
</dbReference>
<dbReference type="PROSITE" id="PS00028">
    <property type="entry name" value="ZINC_FINGER_C2H2_1"/>
    <property type="match status" value="1"/>
</dbReference>
<evidence type="ECO:0000313" key="2">
    <source>
        <dbReference type="EMBL" id="CAG8756617.1"/>
    </source>
</evidence>
<gene>
    <name evidence="2" type="ORF">GMARGA_LOCUS16987</name>
</gene>
<dbReference type="InterPro" id="IPR012296">
    <property type="entry name" value="Nuclease_put_TT1808"/>
</dbReference>
<dbReference type="InterPro" id="IPR008538">
    <property type="entry name" value="Uma2"/>
</dbReference>
<dbReference type="InterPro" id="IPR013087">
    <property type="entry name" value="Znf_C2H2_type"/>
</dbReference>
<feature type="domain" description="C2H2-type" evidence="1">
    <location>
        <begin position="216"/>
        <end position="237"/>
    </location>
</feature>
<evidence type="ECO:0000259" key="1">
    <source>
        <dbReference type="PROSITE" id="PS00028"/>
    </source>
</evidence>
<organism evidence="2 3">
    <name type="scientific">Gigaspora margarita</name>
    <dbReference type="NCBI Taxonomy" id="4874"/>
    <lineage>
        <taxon>Eukaryota</taxon>
        <taxon>Fungi</taxon>
        <taxon>Fungi incertae sedis</taxon>
        <taxon>Mucoromycota</taxon>
        <taxon>Glomeromycotina</taxon>
        <taxon>Glomeromycetes</taxon>
        <taxon>Diversisporales</taxon>
        <taxon>Gigasporaceae</taxon>
        <taxon>Gigaspora</taxon>
    </lineage>
</organism>
<reference evidence="2 3" key="1">
    <citation type="submission" date="2021-06" db="EMBL/GenBank/DDBJ databases">
        <authorList>
            <person name="Kallberg Y."/>
            <person name="Tangrot J."/>
            <person name="Rosling A."/>
        </authorList>
    </citation>
    <scope>NUCLEOTIDE SEQUENCE [LARGE SCALE GENOMIC DNA]</scope>
    <source>
        <strain evidence="2 3">120-4 pot B 10/14</strain>
    </source>
</reference>
<protein>
    <submittedName>
        <fullName evidence="2">9159_t:CDS:1</fullName>
    </submittedName>
</protein>
<name>A0ABN7VC95_GIGMA</name>
<sequence length="350" mass="40367">MLKANNKKIDINNLNLDRSYTLEEFEFINDQLKTRTLEIDGQPVNLFDLDKNGKLIPMPQSLYSREIVVAEIVRQLGEGITSSQGGFDFDVGCGRMIRAPDIAYTPKEIYRLLNEKQNWSFHSKPFTPVFVVEIGNISSYSKFEKLDRKFKDIYFAEGTSVQLGWLIDPENKEIHNVVGGDFLPRFILEIWKIEHAISQRESVSPEPTENNKPHNCPYCLETLTSVYNMMKHIESNHTYKRRRTDYKNCENAQITDKSKTWDIVSSSSHQEVTSEQIDNTISNIYYLNGTCFGESESLEEKTKTSLLHNAKTVAKCHDQNYTIDNFDTTSEMLESDNQIIEGLIQEITFN</sequence>
<accession>A0ABN7VC95</accession>
<dbReference type="SUPFAM" id="SSF52980">
    <property type="entry name" value="Restriction endonuclease-like"/>
    <property type="match status" value="1"/>
</dbReference>
<dbReference type="Pfam" id="PF05685">
    <property type="entry name" value="Uma2"/>
    <property type="match status" value="1"/>
</dbReference>
<dbReference type="Proteomes" id="UP000789901">
    <property type="component" value="Unassembled WGS sequence"/>
</dbReference>
<dbReference type="CDD" id="cd06260">
    <property type="entry name" value="DUF820-like"/>
    <property type="match status" value="1"/>
</dbReference>
<dbReference type="Gene3D" id="3.90.1570.10">
    <property type="entry name" value="tt1808, chain A"/>
    <property type="match status" value="1"/>
</dbReference>